<comment type="caution">
    <text evidence="2">The sequence shown here is derived from an EMBL/GenBank/DDBJ whole genome shotgun (WGS) entry which is preliminary data.</text>
</comment>
<sequence>MIDTAALGFALAAGLVAALNPCGFAFLPGYLGLVIAGSQETSRSAALARAGLATVAMSAGFLTVFGVFGLAISPVIASAEKYLPFGTVVIGVLLIGIAIWLLAGKDISVVLPKLAGGAPTARLGSMYGYGLGYAVASLSCTIAPFLAVISTTFKQGSILSGVLAFVAYAAGMTITVGVAALTVALAGSSATAAFRRVLPYVNRIVGVIVLLTGLYVAYYGYYEIRLYFTDAGPDDPIINTAAAVQGWLAHQVETLGVWPLLGVGAVLVAAGIAATVWRARRRDSVTAGR</sequence>
<feature type="transmembrane region" description="Helical" evidence="1">
    <location>
        <begin position="165"/>
        <end position="188"/>
    </location>
</feature>
<organism evidence="2 3">
    <name type="scientific">Mycobacterium kyorinense</name>
    <dbReference type="NCBI Taxonomy" id="487514"/>
    <lineage>
        <taxon>Bacteria</taxon>
        <taxon>Bacillati</taxon>
        <taxon>Actinomycetota</taxon>
        <taxon>Actinomycetes</taxon>
        <taxon>Mycobacteriales</taxon>
        <taxon>Mycobacteriaceae</taxon>
        <taxon>Mycobacterium</taxon>
    </lineage>
</organism>
<evidence type="ECO:0000313" key="3">
    <source>
        <dbReference type="Proteomes" id="UP000093592"/>
    </source>
</evidence>
<dbReference type="PANTHER" id="PTHR31272">
    <property type="entry name" value="CYTOCHROME C-TYPE BIOGENESIS PROTEIN HI_1454-RELATED"/>
    <property type="match status" value="1"/>
</dbReference>
<feature type="transmembrane region" description="Helical" evidence="1">
    <location>
        <begin position="200"/>
        <end position="221"/>
    </location>
</feature>
<dbReference type="InterPro" id="IPR051790">
    <property type="entry name" value="Cytochrome_c-biogenesis_DsbD"/>
</dbReference>
<dbReference type="RefSeq" id="WP_065013555.1">
    <property type="nucleotide sequence ID" value="NZ_LZKJ01000059.1"/>
</dbReference>
<accession>A0A1A2ZKX6</accession>
<proteinExistence type="predicted"/>
<evidence type="ECO:0000256" key="1">
    <source>
        <dbReference type="SAM" id="Phobius"/>
    </source>
</evidence>
<keyword evidence="1" id="KW-0812">Transmembrane</keyword>
<feature type="transmembrane region" description="Helical" evidence="1">
    <location>
        <begin position="52"/>
        <end position="76"/>
    </location>
</feature>
<reference evidence="3" key="1">
    <citation type="submission" date="2016-06" db="EMBL/GenBank/DDBJ databases">
        <authorList>
            <person name="Sutton G."/>
            <person name="Brinkac L."/>
            <person name="Sanka R."/>
            <person name="Adams M."/>
            <person name="Lau E."/>
            <person name="Sam S."/>
            <person name="Sreng N."/>
            <person name="Him V."/>
            <person name="Kerleguer A."/>
            <person name="Cheng S."/>
        </authorList>
    </citation>
    <scope>NUCLEOTIDE SEQUENCE [LARGE SCALE GENOMIC DNA]</scope>
    <source>
        <strain evidence="3">E861</strain>
    </source>
</reference>
<dbReference type="OrthoDB" id="5244297at2"/>
<feature type="transmembrane region" description="Helical" evidence="1">
    <location>
        <begin position="82"/>
        <end position="103"/>
    </location>
</feature>
<feature type="transmembrane region" description="Helical" evidence="1">
    <location>
        <begin position="257"/>
        <end position="279"/>
    </location>
</feature>
<dbReference type="AlphaFoldDB" id="A0A1A2ZKX6"/>
<keyword evidence="1" id="KW-1133">Transmembrane helix</keyword>
<dbReference type="PANTHER" id="PTHR31272:SF4">
    <property type="entry name" value="CYTOCHROME C-TYPE BIOGENESIS PROTEIN HI_1454-RELATED"/>
    <property type="match status" value="1"/>
</dbReference>
<feature type="transmembrane region" description="Helical" evidence="1">
    <location>
        <begin position="6"/>
        <end position="31"/>
    </location>
</feature>
<keyword evidence="1" id="KW-0472">Membrane</keyword>
<feature type="transmembrane region" description="Helical" evidence="1">
    <location>
        <begin position="131"/>
        <end position="153"/>
    </location>
</feature>
<evidence type="ECO:0000313" key="2">
    <source>
        <dbReference type="EMBL" id="OBI49741.1"/>
    </source>
</evidence>
<protein>
    <submittedName>
        <fullName evidence="2">Uncharacterized protein</fullName>
    </submittedName>
</protein>
<dbReference type="Proteomes" id="UP000093592">
    <property type="component" value="Unassembled WGS sequence"/>
</dbReference>
<dbReference type="EMBL" id="LZKJ01000059">
    <property type="protein sequence ID" value="OBI49741.1"/>
    <property type="molecule type" value="Genomic_DNA"/>
</dbReference>
<gene>
    <name evidence="2" type="ORF">A5707_16095</name>
</gene>
<name>A0A1A2ZKX6_9MYCO</name>